<sequence>MLHQKLCISKKAKKITPRIAAAVLALISSYSLASAESLDLTSGTTHPNKFATSDGKLTTTIGFDNYASNDATVIGTGNRATTSSVWDSENNVAIVVGGTAVGKLNQALVGGVAVGYNNYSNSKSTVVGIDSRAVGGIAIGNNASSSRWNVSNKFADVTQTEFAMAIGNGASAIDGIAMGYNAQSYRIGTAVGDFSNALYGGTALGSGATTGSAAYDPIRGGGVALGQFSNANRGNSSYGYVPLNDELNTKLSTNPNSMASDIALANATGNQTVIDGVIAFYDKYKDTYTDWQNLRQDYVTKLKAYDDQVATMTAKTYATEADRQEDFNTLKKLESAKDTAITDLRAYEKANNISESDVTVKDSLLSTYKSTYSAVSVGSNGNTRQIINVAAGTEDTDAVNVAQLKTVANKVSTIDTATTTNGDNITKLQAGFNVAVGDKTTKIALGGDTAPTITFAGDANVNATIDGNTITYSLNKDGITNTLGDTFVKVDASNLTGDTNINKWKTVLGITDEDLSKAGAWELKVNGNKANVIGKNGIVNFADGTKTAVTYNADKNAVVVDLNKDTIVQIDNNTKNIAENTTKINNLNTRVDNIVNGNGTLNIVGDDTTGVVVEQVDPKDASKGLKVSLGDTIKAGDVSIGTKDGASTITGLTNTTWDPTKVQADRAATEGQLKDALGQVNGLVTPTKITGDGNIQVKENGKNDFSLSLNKELKVENSISVGGNTYITNEGINANNQVIQNVGESDLVSGSHNAATVNQVVTVRDELQKSIDNVASETMNNSQQISRLGTEVNKVAAGAAALAALHPLDFDSNEKLTFAVGMGAYKSETAAAIGAFYRPNNDIMFNFATAVGNNDNMYNAGVSFKFGESSPYNNMSKTEMANKLEAQDKNIASLQADNDELKARLAKLEAAIAK</sequence>
<evidence type="ECO:0000256" key="9">
    <source>
        <dbReference type="ARBA" id="ARBA00023136"/>
    </source>
</evidence>
<keyword evidence="9" id="KW-0472">Membrane</keyword>
<evidence type="ECO:0000256" key="6">
    <source>
        <dbReference type="ARBA" id="ARBA00022692"/>
    </source>
</evidence>
<dbReference type="AlphaFoldDB" id="A0A6N3DWI5"/>
<dbReference type="SUPFAM" id="SSF101967">
    <property type="entry name" value="Adhesin YadA, collagen-binding domain"/>
    <property type="match status" value="1"/>
</dbReference>
<dbReference type="Pfam" id="PF05662">
    <property type="entry name" value="YadA_stalk"/>
    <property type="match status" value="1"/>
</dbReference>
<evidence type="ECO:0000259" key="13">
    <source>
        <dbReference type="Pfam" id="PF03895"/>
    </source>
</evidence>
<keyword evidence="6" id="KW-0812">Transmembrane</keyword>
<keyword evidence="8" id="KW-0653">Protein transport</keyword>
<evidence type="ECO:0000256" key="3">
    <source>
        <dbReference type="ARBA" id="ARBA00005848"/>
    </source>
</evidence>
<accession>A0A6N3DWI5</accession>
<evidence type="ECO:0000256" key="4">
    <source>
        <dbReference type="ARBA" id="ARBA00022448"/>
    </source>
</evidence>
<dbReference type="GO" id="GO:0015031">
    <property type="term" value="P:protein transport"/>
    <property type="evidence" value="ECO:0007669"/>
    <property type="project" value="UniProtKB-KW"/>
</dbReference>
<dbReference type="RefSeq" id="WP_021840191.1">
    <property type="nucleotide sequence ID" value="NZ_CACRUX010000058.1"/>
</dbReference>
<keyword evidence="10" id="KW-0998">Cell outer membrane</keyword>
<evidence type="ECO:0000259" key="14">
    <source>
        <dbReference type="Pfam" id="PF05662"/>
    </source>
</evidence>
<comment type="subcellular location">
    <subcellularLocation>
        <location evidence="2">Cell outer membrane</location>
    </subcellularLocation>
    <subcellularLocation>
        <location evidence="1">Cell surface</location>
    </subcellularLocation>
</comment>
<name>A0A6N3DWI5_9FIRM</name>
<gene>
    <name evidence="15" type="ORF">VRLFYP33_01684</name>
</gene>
<evidence type="ECO:0000313" key="15">
    <source>
        <dbReference type="EMBL" id="VYU29977.1"/>
    </source>
</evidence>
<dbReference type="Gene3D" id="2.150.10.10">
    <property type="entry name" value="Serralysin-like metalloprotease, C-terminal"/>
    <property type="match status" value="1"/>
</dbReference>
<keyword evidence="5" id="KW-1134">Transmembrane beta strand</keyword>
<organism evidence="15">
    <name type="scientific">Veillonella ratti</name>
    <dbReference type="NCBI Taxonomy" id="103892"/>
    <lineage>
        <taxon>Bacteria</taxon>
        <taxon>Bacillati</taxon>
        <taxon>Bacillota</taxon>
        <taxon>Negativicutes</taxon>
        <taxon>Veillonellales</taxon>
        <taxon>Veillonellaceae</taxon>
        <taxon>Veillonella</taxon>
    </lineage>
</organism>
<dbReference type="GO" id="GO:0009279">
    <property type="term" value="C:cell outer membrane"/>
    <property type="evidence" value="ECO:0007669"/>
    <property type="project" value="UniProtKB-SubCell"/>
</dbReference>
<evidence type="ECO:0000256" key="1">
    <source>
        <dbReference type="ARBA" id="ARBA00004241"/>
    </source>
</evidence>
<comment type="similarity">
    <text evidence="3">Belongs to the autotransporter-2 (AT-2) (TC 1.B.40) family.</text>
</comment>
<evidence type="ECO:0000256" key="5">
    <source>
        <dbReference type="ARBA" id="ARBA00022452"/>
    </source>
</evidence>
<evidence type="ECO:0000256" key="2">
    <source>
        <dbReference type="ARBA" id="ARBA00004442"/>
    </source>
</evidence>
<keyword evidence="11" id="KW-0175">Coiled coil</keyword>
<evidence type="ECO:0000256" key="7">
    <source>
        <dbReference type="ARBA" id="ARBA00022729"/>
    </source>
</evidence>
<feature type="domain" description="Trimeric autotransporter adhesin YadA-like C-terminal membrane anchor" evidence="13">
    <location>
        <begin position="811"/>
        <end position="866"/>
    </location>
</feature>
<dbReference type="EMBL" id="CACRUX010000058">
    <property type="protein sequence ID" value="VYU29977.1"/>
    <property type="molecule type" value="Genomic_DNA"/>
</dbReference>
<dbReference type="InterPro" id="IPR008635">
    <property type="entry name" value="Coiled_stalk_dom"/>
</dbReference>
<dbReference type="InterPro" id="IPR011049">
    <property type="entry name" value="Serralysin-like_metalloprot_C"/>
</dbReference>
<evidence type="ECO:0000256" key="12">
    <source>
        <dbReference type="SAM" id="SignalP"/>
    </source>
</evidence>
<protein>
    <recommendedName>
        <fullName evidence="16">Adhesin YadA</fullName>
    </recommendedName>
</protein>
<feature type="chain" id="PRO_5027018049" description="Adhesin YadA" evidence="12">
    <location>
        <begin position="36"/>
        <end position="914"/>
    </location>
</feature>
<feature type="signal peptide" evidence="12">
    <location>
        <begin position="1"/>
        <end position="35"/>
    </location>
</feature>
<keyword evidence="4" id="KW-0813">Transport</keyword>
<dbReference type="SUPFAM" id="SSF54523">
    <property type="entry name" value="Pili subunits"/>
    <property type="match status" value="1"/>
</dbReference>
<feature type="coiled-coil region" evidence="11">
    <location>
        <begin position="877"/>
        <end position="911"/>
    </location>
</feature>
<dbReference type="Gene3D" id="3.30.1300.30">
    <property type="entry name" value="GSPII I/J protein-like"/>
    <property type="match status" value="1"/>
</dbReference>
<evidence type="ECO:0000256" key="11">
    <source>
        <dbReference type="SAM" id="Coils"/>
    </source>
</evidence>
<proteinExistence type="inferred from homology"/>
<evidence type="ECO:0000256" key="10">
    <source>
        <dbReference type="ARBA" id="ARBA00023237"/>
    </source>
</evidence>
<feature type="domain" description="Trimeric autotransporter adhesin YadA-like stalk" evidence="14">
    <location>
        <begin position="385"/>
        <end position="426"/>
    </location>
</feature>
<dbReference type="Pfam" id="PF03895">
    <property type="entry name" value="YadA_anchor"/>
    <property type="match status" value="1"/>
</dbReference>
<dbReference type="InterPro" id="IPR045584">
    <property type="entry name" value="Pilin-like"/>
</dbReference>
<evidence type="ECO:0000256" key="8">
    <source>
        <dbReference type="ARBA" id="ARBA00022927"/>
    </source>
</evidence>
<dbReference type="InterPro" id="IPR005594">
    <property type="entry name" value="YadA_C"/>
</dbReference>
<reference evidence="15" key="1">
    <citation type="submission" date="2019-11" db="EMBL/GenBank/DDBJ databases">
        <authorList>
            <person name="Feng L."/>
        </authorList>
    </citation>
    <scope>NUCLEOTIDE SEQUENCE</scope>
    <source>
        <strain evidence="15">VrattiLFYP33</strain>
    </source>
</reference>
<dbReference type="GO" id="GO:0009986">
    <property type="term" value="C:cell surface"/>
    <property type="evidence" value="ECO:0007669"/>
    <property type="project" value="UniProtKB-SubCell"/>
</dbReference>
<evidence type="ECO:0008006" key="16">
    <source>
        <dbReference type="Google" id="ProtNLM"/>
    </source>
</evidence>
<keyword evidence="7 12" id="KW-0732">Signal</keyword>